<evidence type="ECO:0000313" key="2">
    <source>
        <dbReference type="EMBL" id="RYN87212.1"/>
    </source>
</evidence>
<dbReference type="Proteomes" id="UP000293195">
    <property type="component" value="Unassembled WGS sequence"/>
</dbReference>
<feature type="region of interest" description="Disordered" evidence="1">
    <location>
        <begin position="82"/>
        <end position="125"/>
    </location>
</feature>
<feature type="compositionally biased region" description="Basic and acidic residues" evidence="1">
    <location>
        <begin position="224"/>
        <end position="233"/>
    </location>
</feature>
<evidence type="ECO:0000313" key="3">
    <source>
        <dbReference type="Proteomes" id="UP000293195"/>
    </source>
</evidence>
<feature type="region of interest" description="Disordered" evidence="1">
    <location>
        <begin position="178"/>
        <end position="247"/>
    </location>
</feature>
<gene>
    <name evidence="2" type="ORF">AA0119_g12569</name>
</gene>
<keyword evidence="3" id="KW-1185">Reference proteome</keyword>
<feature type="compositionally biased region" description="Low complexity" evidence="1">
    <location>
        <begin position="85"/>
        <end position="95"/>
    </location>
</feature>
<dbReference type="EMBL" id="PDXF01000125">
    <property type="protein sequence ID" value="RYN87212.1"/>
    <property type="molecule type" value="Genomic_DNA"/>
</dbReference>
<proteinExistence type="predicted"/>
<organism evidence="2 3">
    <name type="scientific">Alternaria tenuissima</name>
    <dbReference type="NCBI Taxonomy" id="119927"/>
    <lineage>
        <taxon>Eukaryota</taxon>
        <taxon>Fungi</taxon>
        <taxon>Dikarya</taxon>
        <taxon>Ascomycota</taxon>
        <taxon>Pezizomycotina</taxon>
        <taxon>Dothideomycetes</taxon>
        <taxon>Pleosporomycetidae</taxon>
        <taxon>Pleosporales</taxon>
        <taxon>Pleosporineae</taxon>
        <taxon>Pleosporaceae</taxon>
        <taxon>Alternaria</taxon>
        <taxon>Alternaria sect. Alternaria</taxon>
        <taxon>Alternaria alternata complex</taxon>
    </lineage>
</organism>
<comment type="caution">
    <text evidence="2">The sequence shown here is derived from an EMBL/GenBank/DDBJ whole genome shotgun (WGS) entry which is preliminary data.</text>
</comment>
<feature type="compositionally biased region" description="Basic residues" evidence="1">
    <location>
        <begin position="188"/>
        <end position="197"/>
    </location>
</feature>
<evidence type="ECO:0008006" key="4">
    <source>
        <dbReference type="Google" id="ProtNLM"/>
    </source>
</evidence>
<feature type="compositionally biased region" description="Basic and acidic residues" evidence="1">
    <location>
        <begin position="198"/>
        <end position="209"/>
    </location>
</feature>
<evidence type="ECO:0000256" key="1">
    <source>
        <dbReference type="SAM" id="MobiDB-lite"/>
    </source>
</evidence>
<accession>A0ABY0FQU0</accession>
<protein>
    <recommendedName>
        <fullName evidence="4">C2H2-type domain-containing protein</fullName>
    </recommendedName>
</protein>
<name>A0ABY0FQU0_9PLEO</name>
<feature type="compositionally biased region" description="Basic residues" evidence="1">
    <location>
        <begin position="238"/>
        <end position="247"/>
    </location>
</feature>
<sequence length="247" mass="27993">MNYDQFSTTAISPFDYTINATPGEGVLGDEDEDRAFGQIGYDNESSNLLTTFESSSRAPQEPFGTHVPYQNQLRMISPQHVVRDSLSPQSSRSPTPSSPTSPPHANRRRRHKSDPPSNRTDPIIGQVTLAGKFKCLKETCLNNGEDMTFNRHADFKRHYDNTHAGRCVEYFCQEPGCPRSRNPEGGKKGRGFKGRKDKRNEHYKAVHQKESKKRKQVYESDEYAEGRGHEDNTGARSLKVRRRSDTS</sequence>
<reference evidence="3" key="1">
    <citation type="journal article" date="2019" name="bioRxiv">
        <title>Genomics, evolutionary history and diagnostics of the Alternaria alternata species group including apple and Asian pear pathotypes.</title>
        <authorList>
            <person name="Armitage A.D."/>
            <person name="Cockerton H.M."/>
            <person name="Sreenivasaprasad S."/>
            <person name="Woodhall J.W."/>
            <person name="Lane C.R."/>
            <person name="Harrison R.J."/>
            <person name="Clarkson J.P."/>
        </authorList>
    </citation>
    <scope>NUCLEOTIDE SEQUENCE [LARGE SCALE GENOMIC DNA]</scope>
    <source>
        <strain evidence="3">FERA 635</strain>
    </source>
</reference>
<feature type="region of interest" description="Disordered" evidence="1">
    <location>
        <begin position="20"/>
        <end position="42"/>
    </location>
</feature>